<feature type="region of interest" description="Disordered" evidence="8">
    <location>
        <begin position="1"/>
        <end position="35"/>
    </location>
</feature>
<evidence type="ECO:0000256" key="6">
    <source>
        <dbReference type="ARBA" id="ARBA00034908"/>
    </source>
</evidence>
<keyword evidence="2" id="KW-0645">Protease</keyword>
<comment type="catalytic activity">
    <reaction evidence="7">
        <text>N-terminal N(alpha)-acetyl-L-cysteinyl-L-aspartyl-[protein] + H2O = N-terminal L-aspartyl-[protein] + N-acetyl-L-cysteine</text>
        <dbReference type="Rhea" id="RHEA:74579"/>
        <dbReference type="Rhea" id="RHEA-COMP:12669"/>
        <dbReference type="Rhea" id="RHEA-COMP:18395"/>
        <dbReference type="ChEBI" id="CHEBI:15377"/>
        <dbReference type="ChEBI" id="CHEBI:64720"/>
        <dbReference type="ChEBI" id="CHEBI:78236"/>
        <dbReference type="ChEBI" id="CHEBI:193599"/>
    </reaction>
    <physiologicalReaction direction="left-to-right" evidence="7">
        <dbReference type="Rhea" id="RHEA:74580"/>
    </physiologicalReaction>
</comment>
<evidence type="ECO:0000256" key="3">
    <source>
        <dbReference type="ARBA" id="ARBA00022801"/>
    </source>
</evidence>
<accession>A0A226DCF2</accession>
<sequence length="316" mass="34496">MMTPPPPPPPPTASMDHHPTGRSYKNGPAQRGVTQRLVVDEVRSEMTRRRTEKSTEEAGDSTTLIVYNPILSPILQCGPVCGLIALVEAAQVLLPYRDDEVTPRRLNPDALLEEAVRLGMTKLGEMFSAFDMQRLAKTWFHCDSTLLDTSDVEATWSLLVDHLLHGNVALIPYDADYNHGPTLRKGHSAHWAVIHGVVIPSVPVSLLGSALSEEGNDSDPDFRVLNPNKLSASMNIILSTKTPCTTSSLSCVIAHHGKSMRPAVWNFHDLMASNQNLVQVSQKIAASPAGSYIFGDIETELCSKLVLLQKSSDTLC</sequence>
<evidence type="ECO:0000256" key="1">
    <source>
        <dbReference type="ARBA" id="ARBA00022438"/>
    </source>
</evidence>
<dbReference type="Proteomes" id="UP000198287">
    <property type="component" value="Unassembled WGS sequence"/>
</dbReference>
<dbReference type="EMBL" id="LNIX01000025">
    <property type="protein sequence ID" value="OXA42598.1"/>
    <property type="molecule type" value="Genomic_DNA"/>
</dbReference>
<evidence type="ECO:0000256" key="4">
    <source>
        <dbReference type="ARBA" id="ARBA00034725"/>
    </source>
</evidence>
<dbReference type="AlphaFoldDB" id="A0A226DCF2"/>
<dbReference type="PANTHER" id="PTHR28631:SF1">
    <property type="entry name" value="ACTIN MATURATION PROTEASE"/>
    <property type="match status" value="1"/>
</dbReference>
<proteinExistence type="inferred from homology"/>
<dbReference type="OMA" id="ANYEPCM"/>
<evidence type="ECO:0000256" key="7">
    <source>
        <dbReference type="ARBA" id="ARBA00049041"/>
    </source>
</evidence>
<reference evidence="9 10" key="1">
    <citation type="submission" date="2015-12" db="EMBL/GenBank/DDBJ databases">
        <title>The genome of Folsomia candida.</title>
        <authorList>
            <person name="Faddeeva A."/>
            <person name="Derks M.F."/>
            <person name="Anvar Y."/>
            <person name="Smit S."/>
            <person name="Van Straalen N."/>
            <person name="Roelofs D."/>
        </authorList>
    </citation>
    <scope>NUCLEOTIDE SEQUENCE [LARGE SCALE GENOMIC DNA]</scope>
    <source>
        <strain evidence="9 10">VU population</strain>
        <tissue evidence="9">Whole body</tissue>
    </source>
</reference>
<dbReference type="InterPro" id="IPR040043">
    <property type="entry name" value="ACTMAP"/>
</dbReference>
<dbReference type="Pfam" id="PF21646">
    <property type="entry name" value="ACTMAP-like_C"/>
    <property type="match status" value="1"/>
</dbReference>
<dbReference type="STRING" id="158441.A0A226DCF2"/>
<protein>
    <recommendedName>
        <fullName evidence="5">Actin maturation protease</fullName>
    </recommendedName>
    <alternativeName>
        <fullName evidence="6">Actin aminopeptidase ACTMAP</fullName>
    </alternativeName>
</protein>
<organism evidence="9 10">
    <name type="scientific">Folsomia candida</name>
    <name type="common">Springtail</name>
    <dbReference type="NCBI Taxonomy" id="158441"/>
    <lineage>
        <taxon>Eukaryota</taxon>
        <taxon>Metazoa</taxon>
        <taxon>Ecdysozoa</taxon>
        <taxon>Arthropoda</taxon>
        <taxon>Hexapoda</taxon>
        <taxon>Collembola</taxon>
        <taxon>Entomobryomorpha</taxon>
        <taxon>Isotomoidea</taxon>
        <taxon>Isotomidae</taxon>
        <taxon>Proisotominae</taxon>
        <taxon>Folsomia</taxon>
    </lineage>
</organism>
<gene>
    <name evidence="9" type="ORF">Fcan01_22630</name>
</gene>
<evidence type="ECO:0000313" key="9">
    <source>
        <dbReference type="EMBL" id="OXA42598.1"/>
    </source>
</evidence>
<feature type="compositionally biased region" description="Pro residues" evidence="8">
    <location>
        <begin position="1"/>
        <end position="12"/>
    </location>
</feature>
<dbReference type="GO" id="GO:0004177">
    <property type="term" value="F:aminopeptidase activity"/>
    <property type="evidence" value="ECO:0007669"/>
    <property type="project" value="UniProtKB-KW"/>
</dbReference>
<evidence type="ECO:0000256" key="5">
    <source>
        <dbReference type="ARBA" id="ARBA00034848"/>
    </source>
</evidence>
<dbReference type="GO" id="GO:0006508">
    <property type="term" value="P:proteolysis"/>
    <property type="evidence" value="ECO:0007669"/>
    <property type="project" value="UniProtKB-KW"/>
</dbReference>
<keyword evidence="3" id="KW-0378">Hydrolase</keyword>
<keyword evidence="10" id="KW-1185">Reference proteome</keyword>
<comment type="similarity">
    <text evidence="4">Belongs to the ACTMAP family.</text>
</comment>
<evidence type="ECO:0000313" key="10">
    <source>
        <dbReference type="Proteomes" id="UP000198287"/>
    </source>
</evidence>
<dbReference type="OrthoDB" id="198816at2759"/>
<evidence type="ECO:0000256" key="8">
    <source>
        <dbReference type="SAM" id="MobiDB-lite"/>
    </source>
</evidence>
<dbReference type="PANTHER" id="PTHR28631">
    <property type="entry name" value="UPF0692 PROTEIN C19ORF54"/>
    <property type="match status" value="1"/>
</dbReference>
<keyword evidence="1" id="KW-0031">Aminopeptidase</keyword>
<comment type="caution">
    <text evidence="9">The sequence shown here is derived from an EMBL/GenBank/DDBJ whole genome shotgun (WGS) entry which is preliminary data.</text>
</comment>
<name>A0A226DCF2_FOLCA</name>
<evidence type="ECO:0000256" key="2">
    <source>
        <dbReference type="ARBA" id="ARBA00022670"/>
    </source>
</evidence>